<sequence>MNTAPIPSRNLHCFVINTPFTNTNGPSTTTSPNNYSDKTNADTQTIQLQLTPLLAPTTIKKRGFSSKGIPSKDAPILTDDRGEPITQISKSAKSFRHMGLNGAIVGITANLILMDDLQSPSIVQIDHWYYEGEPTGSTALEANHSYRKLWETVRGSGISFLKYQSARNIISVKISLSTSSTHSKKETYSSSSLRHSPSVLKKRRLLMKGLKRSSSFQLSAEPFDEWPNIIRLSFEACSPGNMIRCSVCIFAADFSGSVSSRVSPETCPSSFIGIYMRIVSICSDSGSYPVHRRVNITFLCPVIPFHPV</sequence>
<dbReference type="EMBL" id="BQNB010017795">
    <property type="protein sequence ID" value="GJT67308.1"/>
    <property type="molecule type" value="Genomic_DNA"/>
</dbReference>
<keyword evidence="2" id="KW-1185">Reference proteome</keyword>
<evidence type="ECO:0000313" key="1">
    <source>
        <dbReference type="EMBL" id="GJT67308.1"/>
    </source>
</evidence>
<accession>A0ABQ5FWQ2</accession>
<proteinExistence type="predicted"/>
<name>A0ABQ5FWQ2_9ASTR</name>
<reference evidence="1" key="2">
    <citation type="submission" date="2022-01" db="EMBL/GenBank/DDBJ databases">
        <authorList>
            <person name="Yamashiro T."/>
            <person name="Shiraishi A."/>
            <person name="Satake H."/>
            <person name="Nakayama K."/>
        </authorList>
    </citation>
    <scope>NUCLEOTIDE SEQUENCE</scope>
</reference>
<organism evidence="1 2">
    <name type="scientific">Tanacetum coccineum</name>
    <dbReference type="NCBI Taxonomy" id="301880"/>
    <lineage>
        <taxon>Eukaryota</taxon>
        <taxon>Viridiplantae</taxon>
        <taxon>Streptophyta</taxon>
        <taxon>Embryophyta</taxon>
        <taxon>Tracheophyta</taxon>
        <taxon>Spermatophyta</taxon>
        <taxon>Magnoliopsida</taxon>
        <taxon>eudicotyledons</taxon>
        <taxon>Gunneridae</taxon>
        <taxon>Pentapetalae</taxon>
        <taxon>asterids</taxon>
        <taxon>campanulids</taxon>
        <taxon>Asterales</taxon>
        <taxon>Asteraceae</taxon>
        <taxon>Asteroideae</taxon>
        <taxon>Anthemideae</taxon>
        <taxon>Anthemidinae</taxon>
        <taxon>Tanacetum</taxon>
    </lineage>
</organism>
<protein>
    <submittedName>
        <fullName evidence="1">Uncharacterized protein</fullName>
    </submittedName>
</protein>
<gene>
    <name evidence="1" type="ORF">Tco_1018788</name>
</gene>
<comment type="caution">
    <text evidence="1">The sequence shown here is derived from an EMBL/GenBank/DDBJ whole genome shotgun (WGS) entry which is preliminary data.</text>
</comment>
<dbReference type="Proteomes" id="UP001151760">
    <property type="component" value="Unassembled WGS sequence"/>
</dbReference>
<reference evidence="1" key="1">
    <citation type="journal article" date="2022" name="Int. J. Mol. Sci.">
        <title>Draft Genome of Tanacetum Coccineum: Genomic Comparison of Closely Related Tanacetum-Family Plants.</title>
        <authorList>
            <person name="Yamashiro T."/>
            <person name="Shiraishi A."/>
            <person name="Nakayama K."/>
            <person name="Satake H."/>
        </authorList>
    </citation>
    <scope>NUCLEOTIDE SEQUENCE</scope>
</reference>
<evidence type="ECO:0000313" key="2">
    <source>
        <dbReference type="Proteomes" id="UP001151760"/>
    </source>
</evidence>